<feature type="non-terminal residue" evidence="1">
    <location>
        <position position="1"/>
    </location>
</feature>
<accession>A0A3M7PZN2</accession>
<evidence type="ECO:0000313" key="2">
    <source>
        <dbReference type="Proteomes" id="UP000276133"/>
    </source>
</evidence>
<protein>
    <submittedName>
        <fullName evidence="1">Uncharacterized protein</fullName>
    </submittedName>
</protein>
<keyword evidence="2" id="KW-1185">Reference proteome</keyword>
<evidence type="ECO:0000313" key="1">
    <source>
        <dbReference type="EMBL" id="RNA04215.1"/>
    </source>
</evidence>
<reference evidence="1 2" key="1">
    <citation type="journal article" date="2018" name="Sci. Rep.">
        <title>Genomic signatures of local adaptation to the degree of environmental predictability in rotifers.</title>
        <authorList>
            <person name="Franch-Gras L."/>
            <person name="Hahn C."/>
            <person name="Garcia-Roger E.M."/>
            <person name="Carmona M.J."/>
            <person name="Serra M."/>
            <person name="Gomez A."/>
        </authorList>
    </citation>
    <scope>NUCLEOTIDE SEQUENCE [LARGE SCALE GENOMIC DNA]</scope>
    <source>
        <strain evidence="1">HYR1</strain>
    </source>
</reference>
<comment type="caution">
    <text evidence="1">The sequence shown here is derived from an EMBL/GenBank/DDBJ whole genome shotgun (WGS) entry which is preliminary data.</text>
</comment>
<gene>
    <name evidence="1" type="ORF">BpHYR1_015044</name>
</gene>
<name>A0A3M7PZN2_BRAPC</name>
<proteinExistence type="predicted"/>
<sequence length="144" mass="17163">NHLKKKHQNQNFNEQIQPNIPIVNKSVIDLKRHILVKFNKMQTKMGLYAMVRLANFFKSSFGPFYKNKKWKIMYAAHVINNTKKFPLKNVYECRRFLVQSFKIDLDTRNIPESIIGKLKLPKKIQIPVKKFLIEKFTTNIKSDR</sequence>
<organism evidence="1 2">
    <name type="scientific">Brachionus plicatilis</name>
    <name type="common">Marine rotifer</name>
    <name type="synonym">Brachionus muelleri</name>
    <dbReference type="NCBI Taxonomy" id="10195"/>
    <lineage>
        <taxon>Eukaryota</taxon>
        <taxon>Metazoa</taxon>
        <taxon>Spiralia</taxon>
        <taxon>Gnathifera</taxon>
        <taxon>Rotifera</taxon>
        <taxon>Eurotatoria</taxon>
        <taxon>Monogononta</taxon>
        <taxon>Pseudotrocha</taxon>
        <taxon>Ploima</taxon>
        <taxon>Brachionidae</taxon>
        <taxon>Brachionus</taxon>
    </lineage>
</organism>
<dbReference type="EMBL" id="REGN01008196">
    <property type="protein sequence ID" value="RNA04215.1"/>
    <property type="molecule type" value="Genomic_DNA"/>
</dbReference>
<dbReference type="Proteomes" id="UP000276133">
    <property type="component" value="Unassembled WGS sequence"/>
</dbReference>
<dbReference type="AlphaFoldDB" id="A0A3M7PZN2"/>